<proteinExistence type="predicted"/>
<keyword evidence="4" id="KW-1185">Reference proteome</keyword>
<dbReference type="InterPro" id="IPR010994">
    <property type="entry name" value="RuvA_2-like"/>
</dbReference>
<keyword evidence="1" id="KW-1133">Transmembrane helix</keyword>
<dbReference type="GO" id="GO:0003677">
    <property type="term" value="F:DNA binding"/>
    <property type="evidence" value="ECO:0007669"/>
    <property type="project" value="InterPro"/>
</dbReference>
<dbReference type="OrthoDB" id="8687931at2"/>
<gene>
    <name evidence="3" type="ORF">CR155_05695</name>
</gene>
<dbReference type="RefSeq" id="WP_102069024.1">
    <property type="nucleotide sequence ID" value="NZ_PDNV01000003.1"/>
</dbReference>
<sequence length="167" mass="16944">MNPFTESTVARPLAPMQADLPGAVALGVPPAAGARHAKRRSLVGLTLGAMSLATGLGLPATGVLPAATGHLLARAGFLAGSVVPGLAFAIDVNNATQQQLESVRGIGPRTAQTIIDERRRGGRYESFEDLSDRIKGIGPKKAASLKAAGLTLGANAPVVPQSGPPKK</sequence>
<evidence type="ECO:0000313" key="4">
    <source>
        <dbReference type="Proteomes" id="UP000234328"/>
    </source>
</evidence>
<dbReference type="EMBL" id="PDNV01000003">
    <property type="protein sequence ID" value="PLC54947.1"/>
    <property type="molecule type" value="Genomic_DNA"/>
</dbReference>
<dbReference type="SUPFAM" id="SSF47781">
    <property type="entry name" value="RuvA domain 2-like"/>
    <property type="match status" value="1"/>
</dbReference>
<evidence type="ECO:0000256" key="1">
    <source>
        <dbReference type="SAM" id="Phobius"/>
    </source>
</evidence>
<keyword evidence="1" id="KW-0472">Membrane</keyword>
<dbReference type="PANTHER" id="PTHR21180">
    <property type="entry name" value="ENDONUCLEASE/EXONUCLEASE/PHOSPHATASE FAMILY DOMAIN-CONTAINING PROTEIN 1"/>
    <property type="match status" value="1"/>
</dbReference>
<keyword evidence="1" id="KW-0812">Transmembrane</keyword>
<dbReference type="Pfam" id="PF12836">
    <property type="entry name" value="HHH_3"/>
    <property type="match status" value="1"/>
</dbReference>
<feature type="transmembrane region" description="Helical" evidence="1">
    <location>
        <begin position="71"/>
        <end position="90"/>
    </location>
</feature>
<feature type="domain" description="Helix-hairpin-helix DNA-binding motif class 1" evidence="2">
    <location>
        <begin position="128"/>
        <end position="148"/>
    </location>
</feature>
<evidence type="ECO:0000313" key="3">
    <source>
        <dbReference type="EMBL" id="PLC54947.1"/>
    </source>
</evidence>
<evidence type="ECO:0000259" key="2">
    <source>
        <dbReference type="SMART" id="SM00278"/>
    </source>
</evidence>
<name>A0A2N4UIT7_9BURK</name>
<feature type="transmembrane region" description="Helical" evidence="1">
    <location>
        <begin position="42"/>
        <end position="65"/>
    </location>
</feature>
<organism evidence="3 4">
    <name type="scientific">Pollutimonas nitritireducens</name>
    <dbReference type="NCBI Taxonomy" id="2045209"/>
    <lineage>
        <taxon>Bacteria</taxon>
        <taxon>Pseudomonadati</taxon>
        <taxon>Pseudomonadota</taxon>
        <taxon>Betaproteobacteria</taxon>
        <taxon>Burkholderiales</taxon>
        <taxon>Alcaligenaceae</taxon>
        <taxon>Pollutimonas</taxon>
    </lineage>
</organism>
<dbReference type="InterPro" id="IPR003583">
    <property type="entry name" value="Hlx-hairpin-Hlx_DNA-bd_motif"/>
</dbReference>
<dbReference type="Proteomes" id="UP000234328">
    <property type="component" value="Unassembled WGS sequence"/>
</dbReference>
<comment type="caution">
    <text evidence="3">The sequence shown here is derived from an EMBL/GenBank/DDBJ whole genome shotgun (WGS) entry which is preliminary data.</text>
</comment>
<feature type="domain" description="Helix-hairpin-helix DNA-binding motif class 1" evidence="2">
    <location>
        <begin position="98"/>
        <end position="117"/>
    </location>
</feature>
<dbReference type="InterPro" id="IPR051675">
    <property type="entry name" value="Endo/Exo/Phosphatase_dom_1"/>
</dbReference>
<dbReference type="GO" id="GO:0006281">
    <property type="term" value="P:DNA repair"/>
    <property type="evidence" value="ECO:0007669"/>
    <property type="project" value="InterPro"/>
</dbReference>
<dbReference type="Gene3D" id="1.10.150.280">
    <property type="entry name" value="AF1531-like domain"/>
    <property type="match status" value="1"/>
</dbReference>
<dbReference type="AlphaFoldDB" id="A0A2N4UIT7"/>
<reference evidence="3 4" key="1">
    <citation type="submission" date="2017-10" db="EMBL/GenBank/DDBJ databases">
        <title>Two draft genome sequences of Pusillimonas sp. strains isolated from a nitrate- and radionuclide-contaminated groundwater in Russia.</title>
        <authorList>
            <person name="Grouzdev D.S."/>
            <person name="Tourova T.P."/>
            <person name="Goeva M.A."/>
            <person name="Babich T.L."/>
            <person name="Sokolova D.S."/>
            <person name="Abdullin R."/>
            <person name="Poltaraus A.B."/>
            <person name="Toshchakov S.V."/>
            <person name="Nazina T.N."/>
        </authorList>
    </citation>
    <scope>NUCLEOTIDE SEQUENCE [LARGE SCALE GENOMIC DNA]</scope>
    <source>
        <strain evidence="3 4">JR1/69-2-13</strain>
    </source>
</reference>
<accession>A0A2N4UIT7</accession>
<dbReference type="PANTHER" id="PTHR21180:SF32">
    <property type="entry name" value="ENDONUCLEASE_EXONUCLEASE_PHOSPHATASE FAMILY DOMAIN-CONTAINING PROTEIN 1"/>
    <property type="match status" value="1"/>
</dbReference>
<dbReference type="SMART" id="SM00278">
    <property type="entry name" value="HhH1"/>
    <property type="match status" value="2"/>
</dbReference>
<protein>
    <recommendedName>
        <fullName evidence="2">Helix-hairpin-helix DNA-binding motif class 1 domain-containing protein</fullName>
    </recommendedName>
</protein>